<keyword evidence="4" id="KW-1185">Reference proteome</keyword>
<dbReference type="Pfam" id="PF26292">
    <property type="entry name" value="PUA_elF2D"/>
    <property type="match status" value="1"/>
</dbReference>
<dbReference type="PANTHER" id="PTHR12217:SF4">
    <property type="entry name" value="EUKARYOTIC TRANSLATION INITIATION FACTOR 2D"/>
    <property type="match status" value="1"/>
</dbReference>
<dbReference type="Pfam" id="PF01253">
    <property type="entry name" value="SUI1"/>
    <property type="match status" value="1"/>
</dbReference>
<dbReference type="InterPro" id="IPR058886">
    <property type="entry name" value="SWIB_eIF2D"/>
</dbReference>
<dbReference type="Proteomes" id="UP001365128">
    <property type="component" value="Unassembled WGS sequence"/>
</dbReference>
<dbReference type="SUPFAM" id="SSF47592">
    <property type="entry name" value="SWIB/MDM2 domain"/>
    <property type="match status" value="1"/>
</dbReference>
<evidence type="ECO:0000313" key="3">
    <source>
        <dbReference type="EMBL" id="KAK7533560.1"/>
    </source>
</evidence>
<evidence type="ECO:0000259" key="2">
    <source>
        <dbReference type="PROSITE" id="PS50296"/>
    </source>
</evidence>
<dbReference type="EMBL" id="JBBPDW010000045">
    <property type="protein sequence ID" value="KAK7533560.1"/>
    <property type="molecule type" value="Genomic_DNA"/>
</dbReference>
<dbReference type="Gene3D" id="3.10.400.20">
    <property type="match status" value="1"/>
</dbReference>
<organism evidence="3 4">
    <name type="scientific">Phyllosticta citricarpa</name>
    <dbReference type="NCBI Taxonomy" id="55181"/>
    <lineage>
        <taxon>Eukaryota</taxon>
        <taxon>Fungi</taxon>
        <taxon>Dikarya</taxon>
        <taxon>Ascomycota</taxon>
        <taxon>Pezizomycotina</taxon>
        <taxon>Dothideomycetes</taxon>
        <taxon>Dothideomycetes incertae sedis</taxon>
        <taxon>Botryosphaeriales</taxon>
        <taxon>Phyllostictaceae</taxon>
        <taxon>Phyllosticta</taxon>
    </lineage>
</organism>
<dbReference type="SUPFAM" id="SSF55159">
    <property type="entry name" value="eIF1-like"/>
    <property type="match status" value="1"/>
</dbReference>
<dbReference type="Gene3D" id="3.30.780.10">
    <property type="entry name" value="SUI1-like domain"/>
    <property type="match status" value="1"/>
</dbReference>
<protein>
    <recommendedName>
        <fullName evidence="2">SUI1 domain-containing protein</fullName>
    </recommendedName>
</protein>
<sequence>MFKKKPNIKPLSPIKNSERRKLADHIISDLGLTVPSSDNADTEDKTGLTTLRNSLLPDGSLSARFATTAGPDAKKVSGTIYVGAHPNQDLRVLWVKLEERVYPTVYTLWNNPGVLPLLHTPSFVVEKLQGGADLMTPGLQNGPPFPEKAKKGAAVAIASLESPTVPMAVGVCAIDVSALQDVRGAKGHAVKMIQWAGDELWAWSTGGKPGISPPNHIDGWLASQSDVKQIQAQLDAADLQDEDENGGVTLSATGKDDLQSAGAADDLQAGELSQGDEPAVEEKELTTKEIDEAFKKAFLYGVRHFMETSKNEPNYGLSFPLSQSFVMSNLVQPFLPAYNPAQAASLQIKKTSYKNIKKFIKSLDKAQIIKAKDRDGNEAVILDIDFEDQEIKNFKPYRLPKKEASSGGKASTPAVPGDGSDNSVGQELKRVELFKPKERLSPLFVAVKADLKGFYTAAELRPIVTNYIEAENLISPKNKRVVTMNPILANAVFDGSVKSDKDVINKGFVLRDALVDRVLASCAPFHAILRNDDTLGSTKPKAGAAPKINIVLETRSGNKTVTKASGVEAYFVNPQALADELRKTCASSTSVERLVGSSPKNPVMEVMVQGPQKEAVLKALERRGVPARWVEVVDKTKKKK</sequence>
<comment type="caution">
    <text evidence="3">The sequence shown here is derived from an EMBL/GenBank/DDBJ whole genome shotgun (WGS) entry which is preliminary data.</text>
</comment>
<dbReference type="InterPro" id="IPR048248">
    <property type="entry name" value="PUA_eIF2d-like"/>
</dbReference>
<name>A0ABR1LEA4_9PEZI</name>
<dbReference type="Pfam" id="PF25304">
    <property type="entry name" value="WHD_eIF2D"/>
    <property type="match status" value="1"/>
</dbReference>
<feature type="region of interest" description="Disordered" evidence="1">
    <location>
        <begin position="398"/>
        <end position="423"/>
    </location>
</feature>
<gene>
    <name evidence="3" type="ORF">IWX46DRAFT_612931</name>
</gene>
<evidence type="ECO:0000313" key="4">
    <source>
        <dbReference type="Proteomes" id="UP001365128"/>
    </source>
</evidence>
<dbReference type="InterPro" id="IPR036877">
    <property type="entry name" value="SUI1_dom_sf"/>
</dbReference>
<dbReference type="CDD" id="cd21156">
    <property type="entry name" value="PUA_eIF2d-like"/>
    <property type="match status" value="1"/>
</dbReference>
<proteinExistence type="predicted"/>
<evidence type="ECO:0000256" key="1">
    <source>
        <dbReference type="SAM" id="MobiDB-lite"/>
    </source>
</evidence>
<dbReference type="CDD" id="cd11608">
    <property type="entry name" value="eIF2D_C"/>
    <property type="match status" value="1"/>
</dbReference>
<reference evidence="3 4" key="1">
    <citation type="submission" date="2024-04" db="EMBL/GenBank/DDBJ databases">
        <title>Phyllosticta paracitricarpa is synonymous to the EU quarantine fungus P. citricarpa based on phylogenomic analyses.</title>
        <authorList>
            <consortium name="Lawrence Berkeley National Laboratory"/>
            <person name="Van Ingen-Buijs V.A."/>
            <person name="Van Westerhoven A.C."/>
            <person name="Haridas S."/>
            <person name="Skiadas P."/>
            <person name="Martin F."/>
            <person name="Groenewald J.Z."/>
            <person name="Crous P.W."/>
            <person name="Seidl M.F."/>
        </authorList>
    </citation>
    <scope>NUCLEOTIDE SEQUENCE [LARGE SCALE GENOMIC DNA]</scope>
    <source>
        <strain evidence="3 4">CBS 122670</strain>
    </source>
</reference>
<dbReference type="InterPro" id="IPR001950">
    <property type="entry name" value="SUI1"/>
</dbReference>
<dbReference type="InterPro" id="IPR057429">
    <property type="entry name" value="WH_eIF2D"/>
</dbReference>
<dbReference type="PROSITE" id="PS50296">
    <property type="entry name" value="SUI1"/>
    <property type="match status" value="1"/>
</dbReference>
<dbReference type="InterPro" id="IPR039759">
    <property type="entry name" value="eIF2D_SUI1"/>
</dbReference>
<dbReference type="InterPro" id="IPR015947">
    <property type="entry name" value="PUA-like_sf"/>
</dbReference>
<dbReference type="PANTHER" id="PTHR12217">
    <property type="entry name" value="EUKARYOTIC TRANSLATION INITIATION FACTOR 2D"/>
    <property type="match status" value="1"/>
</dbReference>
<dbReference type="SUPFAM" id="SSF88697">
    <property type="entry name" value="PUA domain-like"/>
    <property type="match status" value="1"/>
</dbReference>
<dbReference type="InterPro" id="IPR036885">
    <property type="entry name" value="SWIB_MDM2_dom_sf"/>
</dbReference>
<feature type="domain" description="SUI1" evidence="2">
    <location>
        <begin position="548"/>
        <end position="624"/>
    </location>
</feature>
<dbReference type="Pfam" id="PF26291">
    <property type="entry name" value="SWIB_eIF2D"/>
    <property type="match status" value="1"/>
</dbReference>
<dbReference type="InterPro" id="IPR039757">
    <property type="entry name" value="EIF2D"/>
</dbReference>
<accession>A0ABR1LEA4</accession>
<dbReference type="PROSITE" id="PS50890">
    <property type="entry name" value="PUA"/>
    <property type="match status" value="1"/>
</dbReference>